<accession>A0ABY4C5R3</accession>
<dbReference type="SUPFAM" id="SSF55486">
    <property type="entry name" value="Metalloproteases ('zincins'), catalytic domain"/>
    <property type="match status" value="1"/>
</dbReference>
<evidence type="ECO:0000313" key="1">
    <source>
        <dbReference type="EMBL" id="UOE99818.1"/>
    </source>
</evidence>
<evidence type="ECO:0000313" key="2">
    <source>
        <dbReference type="Proteomes" id="UP000830116"/>
    </source>
</evidence>
<gene>
    <name evidence="1" type="ORF">MNR06_08930</name>
</gene>
<sequence length="300" mass="34215">MQIFGAQNDSDLSFLQQHARLAISEFEKIFGQLSKDIKIDLNSSNCLRVGYNYTDQLIYFCSNKSVINMGLNSSDVIYHETFHAMFCQKFPHTCTTDFLDSIDHRATHEALADFFAQQISQDEEFGENFYTDKKAIRSYATKLCYALVTGSHEKGNALVSHLIEKNHSWLDKDTWFDLEKFRIRTEESSKDICFAKSSALEISIKPTNASYSSLNRYRLTPSGILFLSASMNDAVLKRFPDFSIRFEVNDTEKFIISSIDEKTFAVKPLVTEGFSTSSALFLNGNDLVGRIPFYFGIKIK</sequence>
<dbReference type="RefSeq" id="WP_243535135.1">
    <property type="nucleotide sequence ID" value="NZ_CP093442.1"/>
</dbReference>
<organism evidence="1 2">
    <name type="scientific">Bdellovibrio reynosensis</name>
    <dbReference type="NCBI Taxonomy" id="2835041"/>
    <lineage>
        <taxon>Bacteria</taxon>
        <taxon>Pseudomonadati</taxon>
        <taxon>Bdellovibrionota</taxon>
        <taxon>Bdellovibrionia</taxon>
        <taxon>Bdellovibrionales</taxon>
        <taxon>Pseudobdellovibrionaceae</taxon>
        <taxon>Bdellovibrio</taxon>
    </lineage>
</organism>
<dbReference type="Proteomes" id="UP000830116">
    <property type="component" value="Chromosome"/>
</dbReference>
<name>A0ABY4C5R3_9BACT</name>
<reference evidence="1" key="1">
    <citation type="submission" date="2022-03" db="EMBL/GenBank/DDBJ databases">
        <title>Genome Identification and Characterization of new species Bdellovibrio reynosense LBG001 sp. nov. from a Mexico soil sample.</title>
        <authorList>
            <person name="Camilli A."/>
            <person name="Ajao Y."/>
            <person name="Guo X."/>
        </authorList>
    </citation>
    <scope>NUCLEOTIDE SEQUENCE</scope>
    <source>
        <strain evidence="1">LBG001</strain>
    </source>
</reference>
<protein>
    <submittedName>
        <fullName evidence="1">Uncharacterized protein</fullName>
    </submittedName>
</protein>
<keyword evidence="2" id="KW-1185">Reference proteome</keyword>
<dbReference type="EMBL" id="CP093442">
    <property type="protein sequence ID" value="UOE99818.1"/>
    <property type="molecule type" value="Genomic_DNA"/>
</dbReference>
<proteinExistence type="predicted"/>